<evidence type="ECO:0000256" key="3">
    <source>
        <dbReference type="ARBA" id="ARBA00023134"/>
    </source>
</evidence>
<feature type="domain" description="RapZ C-terminal" evidence="6">
    <location>
        <begin position="159"/>
        <end position="275"/>
    </location>
</feature>
<dbReference type="NCBIfam" id="NF003828">
    <property type="entry name" value="PRK05416.1"/>
    <property type="match status" value="1"/>
</dbReference>
<dbReference type="PIRSF" id="PIRSF005052">
    <property type="entry name" value="P-loopkin"/>
    <property type="match status" value="1"/>
</dbReference>
<dbReference type="InterPro" id="IPR005337">
    <property type="entry name" value="RapZ-like"/>
</dbReference>
<dbReference type="PANTHER" id="PTHR30448">
    <property type="entry name" value="RNASE ADAPTER PROTEIN RAPZ"/>
    <property type="match status" value="1"/>
</dbReference>
<evidence type="ECO:0000259" key="6">
    <source>
        <dbReference type="Pfam" id="PF22740"/>
    </source>
</evidence>
<dbReference type="Pfam" id="PF22740">
    <property type="entry name" value="PapZ_C"/>
    <property type="match status" value="1"/>
</dbReference>
<feature type="binding site" evidence="4">
    <location>
        <begin position="57"/>
        <end position="60"/>
    </location>
    <ligand>
        <name>GTP</name>
        <dbReference type="ChEBI" id="CHEBI:37565"/>
    </ligand>
</feature>
<keyword evidence="3 4" id="KW-0342">GTP-binding</keyword>
<dbReference type="InterPro" id="IPR053931">
    <property type="entry name" value="RapZ_C"/>
</dbReference>
<dbReference type="GO" id="GO:0005524">
    <property type="term" value="F:ATP binding"/>
    <property type="evidence" value="ECO:0007669"/>
    <property type="project" value="UniProtKB-UniRule"/>
</dbReference>
<dbReference type="HAMAP" id="MF_00636">
    <property type="entry name" value="RapZ_like"/>
    <property type="match status" value="1"/>
</dbReference>
<dbReference type="GO" id="GO:0005525">
    <property type="term" value="F:GTP binding"/>
    <property type="evidence" value="ECO:0007669"/>
    <property type="project" value="UniProtKB-UniRule"/>
</dbReference>
<comment type="caution">
    <text evidence="7">The sequence shown here is derived from an EMBL/GenBank/DDBJ whole genome shotgun (WGS) entry which is preliminary data.</text>
</comment>
<dbReference type="Proteomes" id="UP000316092">
    <property type="component" value="Unassembled WGS sequence"/>
</dbReference>
<name>A0A553V114_9DEIO</name>
<evidence type="ECO:0000256" key="4">
    <source>
        <dbReference type="HAMAP-Rule" id="MF_00636"/>
    </source>
</evidence>
<evidence type="ECO:0000256" key="2">
    <source>
        <dbReference type="ARBA" id="ARBA00022840"/>
    </source>
</evidence>
<protein>
    <submittedName>
        <fullName evidence="7">RNase adapter RapZ</fullName>
    </submittedName>
</protein>
<evidence type="ECO:0000313" key="7">
    <source>
        <dbReference type="EMBL" id="TSA86126.1"/>
    </source>
</evidence>
<dbReference type="AlphaFoldDB" id="A0A553V114"/>
<dbReference type="RefSeq" id="WP_143720353.1">
    <property type="nucleotide sequence ID" value="NZ_VKDB01000006.1"/>
</dbReference>
<gene>
    <name evidence="7" type="primary">rapZ</name>
    <name evidence="7" type="ORF">FNU79_08040</name>
</gene>
<feature type="domain" description="RapZ-like N-terminal" evidence="5">
    <location>
        <begin position="1"/>
        <end position="150"/>
    </location>
</feature>
<dbReference type="Pfam" id="PF03668">
    <property type="entry name" value="RapZ-like_N"/>
    <property type="match status" value="1"/>
</dbReference>
<dbReference type="PANTHER" id="PTHR30448:SF0">
    <property type="entry name" value="RNASE ADAPTER PROTEIN RAPZ"/>
    <property type="match status" value="1"/>
</dbReference>
<organism evidence="7 8">
    <name type="scientific">Deinococcus detaillensis</name>
    <dbReference type="NCBI Taxonomy" id="2592048"/>
    <lineage>
        <taxon>Bacteria</taxon>
        <taxon>Thermotogati</taxon>
        <taxon>Deinococcota</taxon>
        <taxon>Deinococci</taxon>
        <taxon>Deinococcales</taxon>
        <taxon>Deinococcaceae</taxon>
        <taxon>Deinococcus</taxon>
    </lineage>
</organism>
<dbReference type="InterPro" id="IPR053930">
    <property type="entry name" value="RapZ-like_N"/>
</dbReference>
<dbReference type="OrthoDB" id="9784461at2"/>
<keyword evidence="8" id="KW-1185">Reference proteome</keyword>
<dbReference type="SUPFAM" id="SSF52540">
    <property type="entry name" value="P-loop containing nucleoside triphosphate hydrolases"/>
    <property type="match status" value="1"/>
</dbReference>
<evidence type="ECO:0000313" key="8">
    <source>
        <dbReference type="Proteomes" id="UP000316092"/>
    </source>
</evidence>
<feature type="binding site" evidence="4">
    <location>
        <begin position="8"/>
        <end position="15"/>
    </location>
    <ligand>
        <name>ATP</name>
        <dbReference type="ChEBI" id="CHEBI:30616"/>
    </ligand>
</feature>
<evidence type="ECO:0000256" key="1">
    <source>
        <dbReference type="ARBA" id="ARBA00022741"/>
    </source>
</evidence>
<reference evidence="7 8" key="1">
    <citation type="submission" date="2019-07" db="EMBL/GenBank/DDBJ databases">
        <title>Deinococcus detaillus sp. nov., isolated from humus soil in Antarctica.</title>
        <authorList>
            <person name="Zhang K."/>
        </authorList>
    </citation>
    <scope>NUCLEOTIDE SEQUENCE [LARGE SCALE GENOMIC DNA]</scope>
    <source>
        <strain evidence="7 8">H1</strain>
    </source>
</reference>
<dbReference type="Gene3D" id="3.40.50.300">
    <property type="entry name" value="P-loop containing nucleotide triphosphate hydrolases"/>
    <property type="match status" value="1"/>
</dbReference>
<keyword evidence="1 4" id="KW-0547">Nucleotide-binding</keyword>
<dbReference type="InterPro" id="IPR027417">
    <property type="entry name" value="P-loop_NTPase"/>
</dbReference>
<evidence type="ECO:0000259" key="5">
    <source>
        <dbReference type="Pfam" id="PF03668"/>
    </source>
</evidence>
<proteinExistence type="inferred from homology"/>
<keyword evidence="2 4" id="KW-0067">ATP-binding</keyword>
<sequence>MTFIVISGLSGSGKSTALKTLEDADYFATDNLPPELWGALGDLAAARSIDRVAVTTDARTRDFLAALDSSLSRLKQRRLDVRVLFLEADSEVLLRRYNLTRREHPLGDPSLMLDFRRERDLLAPLRAVSDTVIDTTTFSAADLNKRLLDWLNITSSFDLRLFTFGFKHAPPRDVDLVLDMRTLPNPFYSPELREKTGLDADVAAYVFQDGASEAFYQHTLTFLRDVAERAHTGGRHSYNVAIGCTGGQHRSVAVAARLERDLTDLGARIIDHRDMPTQGG</sequence>
<dbReference type="EMBL" id="VKDB01000006">
    <property type="protein sequence ID" value="TSA86126.1"/>
    <property type="molecule type" value="Genomic_DNA"/>
</dbReference>
<accession>A0A553V114</accession>